<reference evidence="1 2" key="1">
    <citation type="journal article" date="2014" name="Nat. Commun.">
        <title>Klebsormidium flaccidum genome reveals primary factors for plant terrestrial adaptation.</title>
        <authorList>
            <person name="Hori K."/>
            <person name="Maruyama F."/>
            <person name="Fujisawa T."/>
            <person name="Togashi T."/>
            <person name="Yamamoto N."/>
            <person name="Seo M."/>
            <person name="Sato S."/>
            <person name="Yamada T."/>
            <person name="Mori H."/>
            <person name="Tajima N."/>
            <person name="Moriyama T."/>
            <person name="Ikeuchi M."/>
            <person name="Watanabe M."/>
            <person name="Wada H."/>
            <person name="Kobayashi K."/>
            <person name="Saito M."/>
            <person name="Masuda T."/>
            <person name="Sasaki-Sekimoto Y."/>
            <person name="Mashiguchi K."/>
            <person name="Awai K."/>
            <person name="Shimojima M."/>
            <person name="Masuda S."/>
            <person name="Iwai M."/>
            <person name="Nobusawa T."/>
            <person name="Narise T."/>
            <person name="Kondo S."/>
            <person name="Saito H."/>
            <person name="Sato R."/>
            <person name="Murakawa M."/>
            <person name="Ihara Y."/>
            <person name="Oshima-Yamada Y."/>
            <person name="Ohtaka K."/>
            <person name="Satoh M."/>
            <person name="Sonobe K."/>
            <person name="Ishii M."/>
            <person name="Ohtani R."/>
            <person name="Kanamori-Sato M."/>
            <person name="Honoki R."/>
            <person name="Miyazaki D."/>
            <person name="Mochizuki H."/>
            <person name="Umetsu J."/>
            <person name="Higashi K."/>
            <person name="Shibata D."/>
            <person name="Kamiya Y."/>
            <person name="Sato N."/>
            <person name="Nakamura Y."/>
            <person name="Tabata S."/>
            <person name="Ida S."/>
            <person name="Kurokawa K."/>
            <person name="Ohta H."/>
        </authorList>
    </citation>
    <scope>NUCLEOTIDE SEQUENCE [LARGE SCALE GENOMIC DNA]</scope>
    <source>
        <strain evidence="1 2">NIES-2285</strain>
    </source>
</reference>
<protein>
    <submittedName>
        <fullName evidence="1">Uncharacterized protein</fullName>
    </submittedName>
</protein>
<accession>A0A1Y1IMH5</accession>
<evidence type="ECO:0000313" key="2">
    <source>
        <dbReference type="Proteomes" id="UP000054558"/>
    </source>
</evidence>
<name>A0A1Y1IMH5_KLENI</name>
<dbReference type="AlphaFoldDB" id="A0A1Y1IMH5"/>
<keyword evidence="2" id="KW-1185">Reference proteome</keyword>
<gene>
    <name evidence="1" type="ORF">KFL_009200090</name>
</gene>
<proteinExistence type="predicted"/>
<sequence>MFFFSETVGGEDDVVGFMLPTGNYAGPDLAEATARLMNLTTAGSGGRTYAVTYDPLRSKFVFSIAEPAAGVTRFKLLFSRPGSCCKAFGFDAADTEWNLGYANEGVDPTDSAYTDSIASSNYADLFGDTYVYLSSPELDTKFHETTYTRSLTSNSAPFVGNAFVRLSLFGAAGDVIYYSAATATQVSTEFRPPLAKLDQLEFSWRRKDGTLVDFQGLDNSFTLRFKIRGRSLGLPQFLRNEVKQKMANSPDALMEAFASFFEGDQDAVIALRNGDVETLTSLERVVRCPVGALAVKLWGGMSEGSKDASRRHLLSLAAAAGLDEGADPGLATGARAWSLVFSEVVGKRVLVPAAFLGKMEQGIELLRGLAATVEEDDIRQEDLEELLDGVDLDLGTSDAAEPEEDGLSGVLKALLPRFKEVMGSDRRIDSAEVATYALAKLKDERCAKIVATLRSAFSNVQSRYLQSTLSKAANAVDLSSVEAAADSIRSIDPRDFEEEMRGLAKGVDASKLQAVARSMGELLETSGMAGAFGLRDAARKLGGMLADDGPGGSGGVLSGIMSSDAAPGMISQIPAAIGEDGSLDLGRATALAMRSRRVPKRPRITGRS</sequence>
<dbReference type="EMBL" id="DF237869">
    <property type="protein sequence ID" value="GAQ92095.1"/>
    <property type="molecule type" value="Genomic_DNA"/>
</dbReference>
<organism evidence="1 2">
    <name type="scientific">Klebsormidium nitens</name>
    <name type="common">Green alga</name>
    <name type="synonym">Ulothrix nitens</name>
    <dbReference type="NCBI Taxonomy" id="105231"/>
    <lineage>
        <taxon>Eukaryota</taxon>
        <taxon>Viridiplantae</taxon>
        <taxon>Streptophyta</taxon>
        <taxon>Klebsormidiophyceae</taxon>
        <taxon>Klebsormidiales</taxon>
        <taxon>Klebsormidiaceae</taxon>
        <taxon>Klebsormidium</taxon>
    </lineage>
</organism>
<dbReference type="Proteomes" id="UP000054558">
    <property type="component" value="Unassembled WGS sequence"/>
</dbReference>
<evidence type="ECO:0000313" key="1">
    <source>
        <dbReference type="EMBL" id="GAQ92095.1"/>
    </source>
</evidence>